<feature type="transmembrane region" description="Helical" evidence="1">
    <location>
        <begin position="223"/>
        <end position="242"/>
    </location>
</feature>
<reference evidence="2 3" key="1">
    <citation type="submission" date="2015-06" db="EMBL/GenBank/DDBJ databases">
        <title>Cloning and characterization of the uncialamcin biosynthetic gene cluster.</title>
        <authorList>
            <person name="Yan X."/>
            <person name="Huang T."/>
            <person name="Ge H."/>
            <person name="Shen B."/>
        </authorList>
    </citation>
    <scope>NUCLEOTIDE SEQUENCE [LARGE SCALE GENOMIC DNA]</scope>
    <source>
        <strain evidence="2 3">DCA2648</strain>
    </source>
</reference>
<proteinExistence type="predicted"/>
<keyword evidence="1" id="KW-0812">Transmembrane</keyword>
<feature type="transmembrane region" description="Helical" evidence="1">
    <location>
        <begin position="300"/>
        <end position="319"/>
    </location>
</feature>
<dbReference type="STRING" id="1048205.AB852_13510"/>
<gene>
    <name evidence="2" type="ORF">AB852_13510</name>
</gene>
<protein>
    <submittedName>
        <fullName evidence="2">Membrane protein</fullName>
    </submittedName>
</protein>
<dbReference type="EMBL" id="LFBV01000002">
    <property type="protein sequence ID" value="OKH95317.1"/>
    <property type="molecule type" value="Genomic_DNA"/>
</dbReference>
<sequence>MLRERVAVLEADRGAGASRHRVRAFFAALLIVVGCVLAPLAVLASWTSSEVGDTDRYVATVAPLASDADVQDAVADRVTDAVMSHLDLNALLSGVALDQRPALEKALGKLGDALQNAVRGFVHDKARAVAASDAFATVWTRANRRAHSAVDKALTGSGGGAVQLTDDAVTIDLGPVVDQVKQRLVADGLTVAGRIPEVHTELVVARSEDIGKIRPAFRVLQVLGNWLPVVAVLFLAVGVLLARGRRRATVAAALGAAFATLLLGAGLVVFRALYLDALPPGVSRGAAGSVYDALTRFLRVAVRTVVAVGVVVALAAWVTGGGRWARRVRGAWGDGIGAVRGAADRFGFRTGPVGPWLGRYGVWVGWALVAAAVLTLVLWSYPTGWVVFGLALALVFALALVTFLAGV</sequence>
<evidence type="ECO:0000313" key="3">
    <source>
        <dbReference type="Proteomes" id="UP000186455"/>
    </source>
</evidence>
<feature type="transmembrane region" description="Helical" evidence="1">
    <location>
        <begin position="385"/>
        <end position="405"/>
    </location>
</feature>
<name>A0A1Q4VBW6_9ACTN</name>
<keyword evidence="1" id="KW-0472">Membrane</keyword>
<accession>A0A1Q4VBW6</accession>
<feature type="transmembrane region" description="Helical" evidence="1">
    <location>
        <begin position="24"/>
        <end position="46"/>
    </location>
</feature>
<dbReference type="PROSITE" id="PS51257">
    <property type="entry name" value="PROKAR_LIPOPROTEIN"/>
    <property type="match status" value="1"/>
</dbReference>
<comment type="caution">
    <text evidence="2">The sequence shown here is derived from an EMBL/GenBank/DDBJ whole genome shotgun (WGS) entry which is preliminary data.</text>
</comment>
<dbReference type="AlphaFoldDB" id="A0A1Q4VBW6"/>
<keyword evidence="3" id="KW-1185">Reference proteome</keyword>
<feature type="transmembrane region" description="Helical" evidence="1">
    <location>
        <begin position="360"/>
        <end position="379"/>
    </location>
</feature>
<dbReference type="Proteomes" id="UP000186455">
    <property type="component" value="Unassembled WGS sequence"/>
</dbReference>
<feature type="transmembrane region" description="Helical" evidence="1">
    <location>
        <begin position="249"/>
        <end position="274"/>
    </location>
</feature>
<evidence type="ECO:0000313" key="2">
    <source>
        <dbReference type="EMBL" id="OKH95317.1"/>
    </source>
</evidence>
<keyword evidence="1" id="KW-1133">Transmembrane helix</keyword>
<evidence type="ECO:0000256" key="1">
    <source>
        <dbReference type="SAM" id="Phobius"/>
    </source>
</evidence>
<organism evidence="2 3">
    <name type="scientific">Streptomyces uncialis</name>
    <dbReference type="NCBI Taxonomy" id="1048205"/>
    <lineage>
        <taxon>Bacteria</taxon>
        <taxon>Bacillati</taxon>
        <taxon>Actinomycetota</taxon>
        <taxon>Actinomycetes</taxon>
        <taxon>Kitasatosporales</taxon>
        <taxon>Streptomycetaceae</taxon>
        <taxon>Streptomyces</taxon>
    </lineage>
</organism>